<dbReference type="InterPro" id="IPR038928">
    <property type="entry name" value="LAZY1"/>
</dbReference>
<gene>
    <name evidence="2" type="ORF">M569_16326</name>
</gene>
<keyword evidence="3" id="KW-1185">Reference proteome</keyword>
<evidence type="ECO:0000313" key="3">
    <source>
        <dbReference type="Proteomes" id="UP000015453"/>
    </source>
</evidence>
<feature type="compositionally biased region" description="Basic and acidic residues" evidence="1">
    <location>
        <begin position="200"/>
        <end position="223"/>
    </location>
</feature>
<feature type="region of interest" description="Disordered" evidence="1">
    <location>
        <begin position="180"/>
        <end position="230"/>
    </location>
</feature>
<dbReference type="PANTHER" id="PTHR34959:SF7">
    <property type="entry name" value="PROTEIN LAZY 1-LIKE"/>
    <property type="match status" value="1"/>
</dbReference>
<dbReference type="GO" id="GO:0009630">
    <property type="term" value="P:gravitropism"/>
    <property type="evidence" value="ECO:0007669"/>
    <property type="project" value="InterPro"/>
</dbReference>
<organism evidence="2 3">
    <name type="scientific">Genlisea aurea</name>
    <dbReference type="NCBI Taxonomy" id="192259"/>
    <lineage>
        <taxon>Eukaryota</taxon>
        <taxon>Viridiplantae</taxon>
        <taxon>Streptophyta</taxon>
        <taxon>Embryophyta</taxon>
        <taxon>Tracheophyta</taxon>
        <taxon>Spermatophyta</taxon>
        <taxon>Magnoliopsida</taxon>
        <taxon>eudicotyledons</taxon>
        <taxon>Gunneridae</taxon>
        <taxon>Pentapetalae</taxon>
        <taxon>asterids</taxon>
        <taxon>lamiids</taxon>
        <taxon>Lamiales</taxon>
        <taxon>Lentibulariaceae</taxon>
        <taxon>Genlisea</taxon>
    </lineage>
</organism>
<dbReference type="Proteomes" id="UP000015453">
    <property type="component" value="Unassembled WGS sequence"/>
</dbReference>
<dbReference type="AlphaFoldDB" id="S8BVU5"/>
<feature type="compositionally biased region" description="Low complexity" evidence="1">
    <location>
        <begin position="255"/>
        <end position="266"/>
    </location>
</feature>
<feature type="region of interest" description="Disordered" evidence="1">
    <location>
        <begin position="246"/>
        <end position="277"/>
    </location>
</feature>
<accession>S8BVU5</accession>
<name>S8BVU5_9LAMI</name>
<dbReference type="OrthoDB" id="780166at2759"/>
<protein>
    <submittedName>
        <fullName evidence="2">Uncharacterized protein</fullName>
    </submittedName>
</protein>
<sequence length="277" mass="30698">LQLLGWMHRKFRKNNHETLKDLSIGKNIFFHTGLTPNDDQQYISGGRVNNKYLEKSERAAYFSRSFTGLEDDIEGEPTAAVTDIFPGFLAIGTLGTESITNDPVTATFSLSFEVEDEKESEVRFIKAEPEKVLEENEAEISPETSNVSTRKTSQYCDISLGGKLMESAEAKVTDGIASSLQTEAAKEQPRTASPVRKERRPSLEELLQKTKQADENSEMKPGMEGKLNGKRAYNSAVHLMKKLLKRRTINPSAKSFSATSGATSESAKAKKKSIKVL</sequence>
<dbReference type="EMBL" id="AUSU01009170">
    <property type="protein sequence ID" value="EPS58489.1"/>
    <property type="molecule type" value="Genomic_DNA"/>
</dbReference>
<feature type="non-terminal residue" evidence="2">
    <location>
        <position position="1"/>
    </location>
</feature>
<evidence type="ECO:0000313" key="2">
    <source>
        <dbReference type="EMBL" id="EPS58489.1"/>
    </source>
</evidence>
<reference evidence="2 3" key="1">
    <citation type="journal article" date="2013" name="BMC Genomics">
        <title>The miniature genome of a carnivorous plant Genlisea aurea contains a low number of genes and short non-coding sequences.</title>
        <authorList>
            <person name="Leushkin E.V."/>
            <person name="Sutormin R.A."/>
            <person name="Nabieva E.R."/>
            <person name="Penin A.A."/>
            <person name="Kondrashov A.S."/>
            <person name="Logacheva M.D."/>
        </authorList>
    </citation>
    <scope>NUCLEOTIDE SEQUENCE [LARGE SCALE GENOMIC DNA]</scope>
</reference>
<comment type="caution">
    <text evidence="2">The sequence shown here is derived from an EMBL/GenBank/DDBJ whole genome shotgun (WGS) entry which is preliminary data.</text>
</comment>
<dbReference type="GO" id="GO:2000012">
    <property type="term" value="P:regulation of auxin polar transport"/>
    <property type="evidence" value="ECO:0007669"/>
    <property type="project" value="InterPro"/>
</dbReference>
<feature type="non-terminal residue" evidence="2">
    <location>
        <position position="277"/>
    </location>
</feature>
<dbReference type="PANTHER" id="PTHR34959">
    <property type="entry name" value="PROTEIN LAZY 1"/>
    <property type="match status" value="1"/>
</dbReference>
<evidence type="ECO:0000256" key="1">
    <source>
        <dbReference type="SAM" id="MobiDB-lite"/>
    </source>
</evidence>
<proteinExistence type="predicted"/>